<accession>A0A9D1PWE2</accession>
<dbReference type="GO" id="GO:0005829">
    <property type="term" value="C:cytosol"/>
    <property type="evidence" value="ECO:0007669"/>
    <property type="project" value="TreeGrafter"/>
</dbReference>
<comment type="subunit">
    <text evidence="10">Tetramer of two alpha and two beta subunits.</text>
</comment>
<dbReference type="EC" id="6.1.1.14" evidence="10"/>
<dbReference type="GO" id="GO:0005524">
    <property type="term" value="F:ATP binding"/>
    <property type="evidence" value="ECO:0007669"/>
    <property type="project" value="UniProtKB-UniRule"/>
</dbReference>
<evidence type="ECO:0000256" key="6">
    <source>
        <dbReference type="ARBA" id="ARBA00022840"/>
    </source>
</evidence>
<keyword evidence="6 10" id="KW-0067">ATP-binding</keyword>
<evidence type="ECO:0000256" key="5">
    <source>
        <dbReference type="ARBA" id="ARBA00022741"/>
    </source>
</evidence>
<evidence type="ECO:0000256" key="8">
    <source>
        <dbReference type="ARBA" id="ARBA00023146"/>
    </source>
</evidence>
<sequence length="694" mass="76449">MATFVLEIGSEELPSRFLPGEEEFLAQAFAAALDEKALQHGAITTCSTPRRAIVRIDAVSERQEEREEEVMGPPAKVAFKDGAPTKALEGFCRTNNVTVQDAYQVKTPKGVYMAVKKHVGGGSALDILAEICPDIISRIPFAKRMRWADHDFAYARPLQWIVALLDEAVVPFAVGPMESGRETYGHRIHGRGPFAVNRAEDLLCVLKEQGGLVPEGDERRRMIVEDATAQASAIGGTILWDEGLLQEVVGLVEHPVALLADFDTKFLEVPREVLITSMQSHQKSFGVEDAQGTLLPHFVTVLNLTPEDLSVVKHGWERVLRARLEDARFFWHEDLKASFDMWLEKLEHVIFIRGLGTMGDKSRRLEALCSWLASVCAPELGESAARAGRLAKADLVSGMVGEFDTLQGIMGGIYAGQWQEDDRVAQALKEQYLPAGPDSPLPQSLCGALLSIADKADTLAGCFGLNLIPSGTADPNGLRRCALGIIRILRHFGLSLDVQELLARAQMGYGEREWKIAPSECLDKLMDFFRGRLRNYYQNLGVNTLLVDAALGSACRTVKGVDERIEALKVFSQGADYTSSVQTFKRVANIVAKQQAAGASIPARWRKSLLEEEAEKALDKVLEEALPVLDHLWGSHDYTGMLNQLDTLRPAVDNFFDHVMVACEDEALRGNRLSMLKALADRFSLVADFAALQI</sequence>
<dbReference type="GO" id="GO:0006426">
    <property type="term" value="P:glycyl-tRNA aminoacylation"/>
    <property type="evidence" value="ECO:0007669"/>
    <property type="project" value="UniProtKB-UniRule"/>
</dbReference>
<evidence type="ECO:0000256" key="2">
    <source>
        <dbReference type="ARBA" id="ARBA00008226"/>
    </source>
</evidence>
<evidence type="ECO:0000256" key="3">
    <source>
        <dbReference type="ARBA" id="ARBA00022490"/>
    </source>
</evidence>
<evidence type="ECO:0000256" key="9">
    <source>
        <dbReference type="ARBA" id="ARBA00047937"/>
    </source>
</evidence>
<dbReference type="InterPro" id="IPR008909">
    <property type="entry name" value="DALR_anticod-bd"/>
</dbReference>
<dbReference type="GO" id="GO:0004814">
    <property type="term" value="F:arginine-tRNA ligase activity"/>
    <property type="evidence" value="ECO:0007669"/>
    <property type="project" value="InterPro"/>
</dbReference>
<protein>
    <recommendedName>
        <fullName evidence="10">Glycine--tRNA ligase beta subunit</fullName>
        <ecNumber evidence="10">6.1.1.14</ecNumber>
    </recommendedName>
    <alternativeName>
        <fullName evidence="10">Glycyl-tRNA synthetase beta subunit</fullName>
        <shortName evidence="10">GlyRS</shortName>
    </alternativeName>
</protein>
<gene>
    <name evidence="10 12" type="primary">glyS</name>
    <name evidence="12" type="ORF">H9894_02250</name>
</gene>
<keyword evidence="4 10" id="KW-0436">Ligase</keyword>
<dbReference type="Pfam" id="PF05746">
    <property type="entry name" value="DALR_1"/>
    <property type="match status" value="1"/>
</dbReference>
<dbReference type="PANTHER" id="PTHR30075:SF2">
    <property type="entry name" value="GLYCINE--TRNA LIGASE, CHLOROPLASTIC_MITOCHONDRIAL 2"/>
    <property type="match status" value="1"/>
</dbReference>
<dbReference type="AlphaFoldDB" id="A0A9D1PWE2"/>
<dbReference type="PANTHER" id="PTHR30075">
    <property type="entry name" value="GLYCYL-TRNA SYNTHETASE"/>
    <property type="match status" value="1"/>
</dbReference>
<comment type="similarity">
    <text evidence="2 10">Belongs to the class-II aminoacyl-tRNA synthetase family.</text>
</comment>
<dbReference type="InterPro" id="IPR006194">
    <property type="entry name" value="Gly-tRNA-synth_heterodimer"/>
</dbReference>
<organism evidence="12 13">
    <name type="scientific">Candidatus Desulfovibrio intestinipullorum</name>
    <dbReference type="NCBI Taxonomy" id="2838536"/>
    <lineage>
        <taxon>Bacteria</taxon>
        <taxon>Pseudomonadati</taxon>
        <taxon>Thermodesulfobacteriota</taxon>
        <taxon>Desulfovibrionia</taxon>
        <taxon>Desulfovibrionales</taxon>
        <taxon>Desulfovibrionaceae</taxon>
        <taxon>Desulfovibrio</taxon>
    </lineage>
</organism>
<dbReference type="InterPro" id="IPR015944">
    <property type="entry name" value="Gly-tRNA-synth_bsu"/>
</dbReference>
<dbReference type="NCBIfam" id="TIGR00211">
    <property type="entry name" value="glyS"/>
    <property type="match status" value="1"/>
</dbReference>
<dbReference type="HAMAP" id="MF_00255">
    <property type="entry name" value="Gly_tRNA_synth_beta"/>
    <property type="match status" value="1"/>
</dbReference>
<dbReference type="Proteomes" id="UP000886752">
    <property type="component" value="Unassembled WGS sequence"/>
</dbReference>
<keyword evidence="5 10" id="KW-0547">Nucleotide-binding</keyword>
<dbReference type="PRINTS" id="PR01045">
    <property type="entry name" value="TRNASYNTHGB"/>
</dbReference>
<dbReference type="GO" id="GO:0004820">
    <property type="term" value="F:glycine-tRNA ligase activity"/>
    <property type="evidence" value="ECO:0007669"/>
    <property type="project" value="UniProtKB-UniRule"/>
</dbReference>
<dbReference type="GO" id="GO:0006420">
    <property type="term" value="P:arginyl-tRNA aminoacylation"/>
    <property type="evidence" value="ECO:0007669"/>
    <property type="project" value="InterPro"/>
</dbReference>
<comment type="subcellular location">
    <subcellularLocation>
        <location evidence="1 10">Cytoplasm</location>
    </subcellularLocation>
</comment>
<evidence type="ECO:0000256" key="10">
    <source>
        <dbReference type="HAMAP-Rule" id="MF_00255"/>
    </source>
</evidence>
<evidence type="ECO:0000256" key="1">
    <source>
        <dbReference type="ARBA" id="ARBA00004496"/>
    </source>
</evidence>
<evidence type="ECO:0000259" key="11">
    <source>
        <dbReference type="Pfam" id="PF05746"/>
    </source>
</evidence>
<proteinExistence type="inferred from homology"/>
<keyword evidence="7 10" id="KW-0648">Protein biosynthesis</keyword>
<comment type="caution">
    <text evidence="12">The sequence shown here is derived from an EMBL/GenBank/DDBJ whole genome shotgun (WGS) entry which is preliminary data.</text>
</comment>
<evidence type="ECO:0000256" key="4">
    <source>
        <dbReference type="ARBA" id="ARBA00022598"/>
    </source>
</evidence>
<dbReference type="EMBL" id="DXHV01000026">
    <property type="protein sequence ID" value="HIV99998.1"/>
    <property type="molecule type" value="Genomic_DNA"/>
</dbReference>
<dbReference type="Pfam" id="PF02092">
    <property type="entry name" value="tRNA_synt_2f"/>
    <property type="match status" value="1"/>
</dbReference>
<dbReference type="PROSITE" id="PS50861">
    <property type="entry name" value="AA_TRNA_LIGASE_II_GLYAB"/>
    <property type="match status" value="1"/>
</dbReference>
<reference evidence="12" key="1">
    <citation type="journal article" date="2021" name="PeerJ">
        <title>Extensive microbial diversity within the chicken gut microbiome revealed by metagenomics and culture.</title>
        <authorList>
            <person name="Gilroy R."/>
            <person name="Ravi A."/>
            <person name="Getino M."/>
            <person name="Pursley I."/>
            <person name="Horton D.L."/>
            <person name="Alikhan N.F."/>
            <person name="Baker D."/>
            <person name="Gharbi K."/>
            <person name="Hall N."/>
            <person name="Watson M."/>
            <person name="Adriaenssens E.M."/>
            <person name="Foster-Nyarko E."/>
            <person name="Jarju S."/>
            <person name="Secka A."/>
            <person name="Antonio M."/>
            <person name="Oren A."/>
            <person name="Chaudhuri R.R."/>
            <person name="La Ragione R."/>
            <person name="Hildebrand F."/>
            <person name="Pallen M.J."/>
        </authorList>
    </citation>
    <scope>NUCLEOTIDE SEQUENCE</scope>
    <source>
        <strain evidence="12">ChiHecec2B26-446</strain>
    </source>
</reference>
<evidence type="ECO:0000256" key="7">
    <source>
        <dbReference type="ARBA" id="ARBA00022917"/>
    </source>
</evidence>
<evidence type="ECO:0000313" key="13">
    <source>
        <dbReference type="Proteomes" id="UP000886752"/>
    </source>
</evidence>
<reference evidence="12" key="2">
    <citation type="submission" date="2021-04" db="EMBL/GenBank/DDBJ databases">
        <authorList>
            <person name="Gilroy R."/>
        </authorList>
    </citation>
    <scope>NUCLEOTIDE SEQUENCE</scope>
    <source>
        <strain evidence="12">ChiHecec2B26-446</strain>
    </source>
</reference>
<feature type="domain" description="DALR anticodon binding" evidence="11">
    <location>
        <begin position="583"/>
        <end position="681"/>
    </location>
</feature>
<name>A0A9D1PWE2_9BACT</name>
<evidence type="ECO:0000313" key="12">
    <source>
        <dbReference type="EMBL" id="HIV99998.1"/>
    </source>
</evidence>
<keyword evidence="3 10" id="KW-0963">Cytoplasm</keyword>
<keyword evidence="8 10" id="KW-0030">Aminoacyl-tRNA synthetase</keyword>
<comment type="catalytic activity">
    <reaction evidence="9 10">
        <text>tRNA(Gly) + glycine + ATP = glycyl-tRNA(Gly) + AMP + diphosphate</text>
        <dbReference type="Rhea" id="RHEA:16013"/>
        <dbReference type="Rhea" id="RHEA-COMP:9664"/>
        <dbReference type="Rhea" id="RHEA-COMP:9683"/>
        <dbReference type="ChEBI" id="CHEBI:30616"/>
        <dbReference type="ChEBI" id="CHEBI:33019"/>
        <dbReference type="ChEBI" id="CHEBI:57305"/>
        <dbReference type="ChEBI" id="CHEBI:78442"/>
        <dbReference type="ChEBI" id="CHEBI:78522"/>
        <dbReference type="ChEBI" id="CHEBI:456215"/>
        <dbReference type="EC" id="6.1.1.14"/>
    </reaction>
</comment>